<evidence type="ECO:0000313" key="3">
    <source>
        <dbReference type="Proteomes" id="UP000271889"/>
    </source>
</evidence>
<dbReference type="EMBL" id="UYRV01002741">
    <property type="protein sequence ID" value="VDK49172.1"/>
    <property type="molecule type" value="Genomic_DNA"/>
</dbReference>
<dbReference type="OrthoDB" id="10439067at2759"/>
<protein>
    <submittedName>
        <fullName evidence="2">Uncharacterized protein</fullName>
    </submittedName>
</protein>
<feature type="region of interest" description="Disordered" evidence="1">
    <location>
        <begin position="120"/>
        <end position="143"/>
    </location>
</feature>
<feature type="region of interest" description="Disordered" evidence="1">
    <location>
        <begin position="1"/>
        <end position="83"/>
    </location>
</feature>
<feature type="compositionally biased region" description="Basic and acidic residues" evidence="1">
    <location>
        <begin position="31"/>
        <end position="58"/>
    </location>
</feature>
<gene>
    <name evidence="2" type="ORF">CGOC_LOCUS1465</name>
</gene>
<name>A0A3P6QGV8_CYLGO</name>
<sequence>MKEEQRTQAVETSPQRILVSKERGSIQQKLTSKEYCSEERKFSASKESEAVGSKEAHENPPQIGTVKNERDEQMGGYLSAGPDDRAFTLLMPVEPVQEKTEGKSMFGEVIDPLKEIDKFSEPIESTGKRGGGGTIFTGTISFE</sequence>
<keyword evidence="3" id="KW-1185">Reference proteome</keyword>
<dbReference type="AlphaFoldDB" id="A0A3P6QGV8"/>
<accession>A0A3P6QGV8</accession>
<organism evidence="2 3">
    <name type="scientific">Cylicostephanus goldi</name>
    <name type="common">Nematode worm</name>
    <dbReference type="NCBI Taxonomy" id="71465"/>
    <lineage>
        <taxon>Eukaryota</taxon>
        <taxon>Metazoa</taxon>
        <taxon>Ecdysozoa</taxon>
        <taxon>Nematoda</taxon>
        <taxon>Chromadorea</taxon>
        <taxon>Rhabditida</taxon>
        <taxon>Rhabditina</taxon>
        <taxon>Rhabditomorpha</taxon>
        <taxon>Strongyloidea</taxon>
        <taxon>Strongylidae</taxon>
        <taxon>Cylicostephanus</taxon>
    </lineage>
</organism>
<dbReference type="Proteomes" id="UP000271889">
    <property type="component" value="Unassembled WGS sequence"/>
</dbReference>
<reference evidence="2 3" key="1">
    <citation type="submission" date="2018-11" db="EMBL/GenBank/DDBJ databases">
        <authorList>
            <consortium name="Pathogen Informatics"/>
        </authorList>
    </citation>
    <scope>NUCLEOTIDE SEQUENCE [LARGE SCALE GENOMIC DNA]</scope>
</reference>
<proteinExistence type="predicted"/>
<evidence type="ECO:0000256" key="1">
    <source>
        <dbReference type="SAM" id="MobiDB-lite"/>
    </source>
</evidence>
<evidence type="ECO:0000313" key="2">
    <source>
        <dbReference type="EMBL" id="VDK49172.1"/>
    </source>
</evidence>